<dbReference type="Proteomes" id="UP000273119">
    <property type="component" value="Unassembled WGS sequence"/>
</dbReference>
<evidence type="ECO:0000259" key="2">
    <source>
        <dbReference type="Pfam" id="PF13020"/>
    </source>
</evidence>
<protein>
    <submittedName>
        <fullName evidence="3">DUF3883 domain-containing protein</fullName>
    </submittedName>
</protein>
<accession>A0A496PJT4</accession>
<dbReference type="InterPro" id="IPR024975">
    <property type="entry name" value="NOV_C"/>
</dbReference>
<proteinExistence type="predicted"/>
<feature type="compositionally biased region" description="Basic and acidic residues" evidence="1">
    <location>
        <begin position="176"/>
        <end position="186"/>
    </location>
</feature>
<evidence type="ECO:0000256" key="1">
    <source>
        <dbReference type="SAM" id="MobiDB-lite"/>
    </source>
</evidence>
<dbReference type="EMBL" id="QQXL01000003">
    <property type="protein sequence ID" value="RKW70727.1"/>
    <property type="molecule type" value="Genomic_DNA"/>
</dbReference>
<name>A0A496PJT4_9MICC</name>
<keyword evidence="4" id="KW-1185">Reference proteome</keyword>
<organism evidence="3 4">
    <name type="scientific">Galactobacter caseinivorans</name>
    <dbReference type="NCBI Taxonomy" id="2676123"/>
    <lineage>
        <taxon>Bacteria</taxon>
        <taxon>Bacillati</taxon>
        <taxon>Actinomycetota</taxon>
        <taxon>Actinomycetes</taxon>
        <taxon>Micrococcales</taxon>
        <taxon>Micrococcaceae</taxon>
        <taxon>Galactobacter</taxon>
    </lineage>
</organism>
<feature type="domain" description="Protein NO VEIN C-terminal" evidence="2">
    <location>
        <begin position="248"/>
        <end position="309"/>
    </location>
</feature>
<feature type="region of interest" description="Disordered" evidence="1">
    <location>
        <begin position="176"/>
        <end position="207"/>
    </location>
</feature>
<dbReference type="Pfam" id="PF13020">
    <property type="entry name" value="NOV_C"/>
    <property type="match status" value="1"/>
</dbReference>
<evidence type="ECO:0000313" key="3">
    <source>
        <dbReference type="EMBL" id="RKW70727.1"/>
    </source>
</evidence>
<dbReference type="AlphaFoldDB" id="A0A496PJT4"/>
<sequence>MSKTSPLANRQIWVEKRDSPTLVGRLLAYIPDGKRISFRETAKLVRRGDIILLWANGKNPEGKSSFIGWSVAVGDPVSAEPAEEQDGGYEVTVELSAPELFPRGFDLAYLRNHGRALRTEMDRLLDSPATPSNIFLQREAPDTVGPGQGYLGAFPPSLLAQVPELEKYLEERLERYTGDASGDRGGSEPATDAEGANRGSGRQSDARLRQAVELHAMRRAELFLRSKYGEEPIPSPQPDDPTDGFVLDDTSQGNPYDFLVTLRGHAGTIHVEVKGTTSPDPRKILLTRNEVRLNQRSDVHHMLVVVDGIQISNHGQPYGGRLRFADQWRIGVDPYPSGTVLDPVQYEYVLNDSDLADEESF</sequence>
<gene>
    <name evidence="3" type="ORF">DWQ67_06370</name>
</gene>
<dbReference type="RefSeq" id="WP_121484752.1">
    <property type="nucleotide sequence ID" value="NZ_QQXL01000003.1"/>
</dbReference>
<evidence type="ECO:0000313" key="4">
    <source>
        <dbReference type="Proteomes" id="UP000273119"/>
    </source>
</evidence>
<reference evidence="3 4" key="1">
    <citation type="submission" date="2018-07" db="EMBL/GenBank/DDBJ databases">
        <title>Arthrobacter sp. nov., isolated from raw cow's milk with high bacterial count.</title>
        <authorList>
            <person name="Hahne J."/>
            <person name="Isele D."/>
            <person name="Lipski A."/>
        </authorList>
    </citation>
    <scope>NUCLEOTIDE SEQUENCE [LARGE SCALE GENOMIC DNA]</scope>
    <source>
        <strain evidence="3 4">JZ R-183</strain>
    </source>
</reference>
<comment type="caution">
    <text evidence="3">The sequence shown here is derived from an EMBL/GenBank/DDBJ whole genome shotgun (WGS) entry which is preliminary data.</text>
</comment>